<proteinExistence type="predicted"/>
<sequence length="1320" mass="142851">MNEMLHRAVVRIRDEDEVVHGVGFLVAPDIVLTCAHIVERSVPAILDFPLVPDRGEHRAEVERSRPDLDVALLRLPGPVTGTGPVPVVSSSDDWGHTARLFGFPRNNDNGVWMAARALDRQGSGWVQLEADQVGRRFERGFSGSPVWDDQARAVTGMVVAVQERSTTAYLVPVSALVEDLSEFLPNPFRGLAPFEAEHAALFRGRDEEVAELVAAVDRRRLVVVTGPSGVGKSSLVRAGLLPTLSTNAVTLRPVRGQDPAGMLASALVPVLEPGLGRIDQLERERKLAGLLTPQVLGSFDVLVFLDQFEELADTDPDQAAELLRWTAETRTVATLRPGALERLLTKEIGHGLVPVAPMGPEQLRAAISSVPGTRFETGLIDLVLRDAGAEPGALPLVQFALSLMWEKRRGALSIEGYREIGEIGGALSKYADEVWEGLFADDGHARDLLVQLARPDTDGRFTRKPVLLDALPPEQARAAKQLTATRLVVTGSTASHEPIVDLAHQALIDRWEQLRTWLAEARQFREWQEELDRRALQWRQSKEKDDGSLLRGVALAQAEMHGTDRLTAEQRRYLAASREYQQRVLRRLWAVAAVMLVLVFLTGVLAVSTATNENRLDAQLATANARSLAAEADTAMVDDPARALRLAIAAYRTDPSVPETRNALMRQYSAWHSADKVFSEFDLQPVQQVLTSEDGDRALYPGFTGRVVATGIHGNALTKRTLDDAPTASGQVPSGYRYAVSPDGRWVALGSPVVLRLWDLRGDGAPVTLHSNLSARGPGLVSTSDVAFTADSSRLVWTGVEGDVEIWDVEKRVQVPHRVGGADTTAAWVVDDKAVLADRRAGVVVRELTTGAEVRVLPAGGVVARHGRDYVMCADDVVRVLDTTTGAERHRFTAACGHVRLDANRTAAVVRTSTARGADHTWLRVLDLADGSTRAFATPPLPAPASTTPLSDLIDVAVVRRAPGRVGAVLVRGRSLLRFDDLPPNPGEGPVHHLALSGAGTEVVGTDGGDVVVAELRSRHQLARLPASSLPAGHRIESVGLRDGVLGVSTRTDRGLTISLFRYPTLEPRGRFNVPVRVRSAAAEAPYAAYFDSDRLAVLYQGVLTGWWLDDKPAEPRKSRVVEIVPEWDAWIYHVPMLAGRPGHGNEVFVALPGHVQVYDPLTGRSTGPKGTAGVDRPRGFVFDATGDTLAMLVGQGQVQLWRLAEHMPSPPLPTTEVTNLVGFTPDGALVTVEGGNDGPTGLRFWDVANRRATADLALGGAFARIAVTGSSLVMVDQAGTLEIPLDPRAWEARLCGLASRFTADEIDRLFEGKVVSPLC</sequence>
<organism evidence="3 4">
    <name type="scientific">Saccharothrix carnea</name>
    <dbReference type="NCBI Taxonomy" id="1280637"/>
    <lineage>
        <taxon>Bacteria</taxon>
        <taxon>Bacillati</taxon>
        <taxon>Actinomycetota</taxon>
        <taxon>Actinomycetes</taxon>
        <taxon>Pseudonocardiales</taxon>
        <taxon>Pseudonocardiaceae</taxon>
        <taxon>Saccharothrix</taxon>
    </lineage>
</organism>
<dbReference type="Pfam" id="PF13365">
    <property type="entry name" value="Trypsin_2"/>
    <property type="match status" value="1"/>
</dbReference>
<dbReference type="SUPFAM" id="SSF50494">
    <property type="entry name" value="Trypsin-like serine proteases"/>
    <property type="match status" value="1"/>
</dbReference>
<evidence type="ECO:0000313" key="4">
    <source>
        <dbReference type="Proteomes" id="UP000241118"/>
    </source>
</evidence>
<dbReference type="Gene3D" id="3.40.50.300">
    <property type="entry name" value="P-loop containing nucleotide triphosphate hydrolases"/>
    <property type="match status" value="1"/>
</dbReference>
<dbReference type="SUPFAM" id="SSF52540">
    <property type="entry name" value="P-loop containing nucleoside triphosphate hydrolases"/>
    <property type="match status" value="1"/>
</dbReference>
<gene>
    <name evidence="3" type="ORF">B0I31_115108</name>
</gene>
<evidence type="ECO:0000313" key="3">
    <source>
        <dbReference type="EMBL" id="PSL52156.1"/>
    </source>
</evidence>
<reference evidence="3 4" key="1">
    <citation type="submission" date="2018-03" db="EMBL/GenBank/DDBJ databases">
        <title>Genomic Encyclopedia of Type Strains, Phase III (KMG-III): the genomes of soil and plant-associated and newly described type strains.</title>
        <authorList>
            <person name="Whitman W."/>
        </authorList>
    </citation>
    <scope>NUCLEOTIDE SEQUENCE [LARGE SCALE GENOMIC DNA]</scope>
    <source>
        <strain evidence="3 4">CGMCC 4.7097</strain>
    </source>
</reference>
<dbReference type="InterPro" id="IPR027417">
    <property type="entry name" value="P-loop_NTPase"/>
</dbReference>
<dbReference type="Proteomes" id="UP000241118">
    <property type="component" value="Unassembled WGS sequence"/>
</dbReference>
<dbReference type="InterPro" id="IPR009003">
    <property type="entry name" value="Peptidase_S1_PA"/>
</dbReference>
<dbReference type="CDD" id="cd00267">
    <property type="entry name" value="ABC_ATPase"/>
    <property type="match status" value="1"/>
</dbReference>
<dbReference type="SUPFAM" id="SSF82171">
    <property type="entry name" value="DPP6 N-terminal domain-like"/>
    <property type="match status" value="2"/>
</dbReference>
<feature type="transmembrane region" description="Helical" evidence="1">
    <location>
        <begin position="588"/>
        <end position="607"/>
    </location>
</feature>
<evidence type="ECO:0000256" key="1">
    <source>
        <dbReference type="SAM" id="Phobius"/>
    </source>
</evidence>
<dbReference type="Pfam" id="PF20703">
    <property type="entry name" value="nSTAND1"/>
    <property type="match status" value="1"/>
</dbReference>
<dbReference type="RefSeq" id="WP_181320635.1">
    <property type="nucleotide sequence ID" value="NZ_PYAX01000015.1"/>
</dbReference>
<feature type="domain" description="Novel STAND NTPase 1" evidence="2">
    <location>
        <begin position="187"/>
        <end position="545"/>
    </location>
</feature>
<dbReference type="InterPro" id="IPR049052">
    <property type="entry name" value="nSTAND1"/>
</dbReference>
<dbReference type="Gene3D" id="2.130.10.10">
    <property type="entry name" value="YVTN repeat-like/Quinoprotein amine dehydrogenase"/>
    <property type="match status" value="2"/>
</dbReference>
<evidence type="ECO:0000259" key="2">
    <source>
        <dbReference type="Pfam" id="PF20703"/>
    </source>
</evidence>
<dbReference type="InterPro" id="IPR015943">
    <property type="entry name" value="WD40/YVTN_repeat-like_dom_sf"/>
</dbReference>
<name>A0A2P8I110_SACCR</name>
<protein>
    <submittedName>
        <fullName evidence="3">Trypsin-like peptidase</fullName>
    </submittedName>
</protein>
<keyword evidence="4" id="KW-1185">Reference proteome</keyword>
<keyword evidence="1" id="KW-0472">Membrane</keyword>
<accession>A0A2P8I110</accession>
<keyword evidence="1" id="KW-1133">Transmembrane helix</keyword>
<dbReference type="EMBL" id="PYAX01000015">
    <property type="protein sequence ID" value="PSL52156.1"/>
    <property type="molecule type" value="Genomic_DNA"/>
</dbReference>
<keyword evidence="1" id="KW-0812">Transmembrane</keyword>
<comment type="caution">
    <text evidence="3">The sequence shown here is derived from an EMBL/GenBank/DDBJ whole genome shotgun (WGS) entry which is preliminary data.</text>
</comment>
<dbReference type="Gene3D" id="2.40.10.120">
    <property type="match status" value="1"/>
</dbReference>